<sequence>MATSDDEVRLVVPAMPEYLRLARVTAAGLASRLGFTFDEVEDLRLAIDELCYGLTGSGGRDGTVAIRYVLGADSLVIEGEGQFRSESKVALSELSEVILQALVDEHDLHDGVGGPSFRLVKRRHDTSAP</sequence>
<dbReference type="Gene3D" id="3.30.565.10">
    <property type="entry name" value="Histidine kinase-like ATPase, C-terminal domain"/>
    <property type="match status" value="1"/>
</dbReference>
<comment type="caution">
    <text evidence="1">The sequence shown here is derived from an EMBL/GenBank/DDBJ whole genome shotgun (WGS) entry which is preliminary data.</text>
</comment>
<name>A0ABW9QPG1_9ACTN</name>
<protein>
    <recommendedName>
        <fullName evidence="3">Anti-sigma factor</fullName>
    </recommendedName>
</protein>
<accession>A0ABW9QPG1</accession>
<proteinExistence type="predicted"/>
<keyword evidence="2" id="KW-1185">Reference proteome</keyword>
<reference evidence="1 2" key="1">
    <citation type="submission" date="2019-11" db="EMBL/GenBank/DDBJ databases">
        <title>Acidiferrimicrobium australis gen. nov., sp. nov., an acidophilic and obligately heterotrophic, member of the Actinobacteria that catalyses dissimilatory oxido- reduction of iron isolated from metal-rich acidic water in Chile.</title>
        <authorList>
            <person name="Gonzalez D."/>
            <person name="Huber K."/>
            <person name="Hedrich S."/>
            <person name="Rojas-Villalobos C."/>
            <person name="Quatrini R."/>
            <person name="Dinamarca M.A."/>
            <person name="Schwarz A."/>
            <person name="Canales C."/>
            <person name="Nancucheo I."/>
        </authorList>
    </citation>
    <scope>NUCLEOTIDE SEQUENCE [LARGE SCALE GENOMIC DNA]</scope>
    <source>
        <strain evidence="1 2">USS-CCA1</strain>
    </source>
</reference>
<evidence type="ECO:0000313" key="1">
    <source>
        <dbReference type="EMBL" id="MST31326.1"/>
    </source>
</evidence>
<dbReference type="Proteomes" id="UP000437736">
    <property type="component" value="Unassembled WGS sequence"/>
</dbReference>
<organism evidence="1 2">
    <name type="scientific">Acidiferrimicrobium australe</name>
    <dbReference type="NCBI Taxonomy" id="2664430"/>
    <lineage>
        <taxon>Bacteria</taxon>
        <taxon>Bacillati</taxon>
        <taxon>Actinomycetota</taxon>
        <taxon>Acidimicrobiia</taxon>
        <taxon>Acidimicrobiales</taxon>
        <taxon>Acidimicrobiaceae</taxon>
        <taxon>Acidiferrimicrobium</taxon>
    </lineage>
</organism>
<dbReference type="EMBL" id="WJHE01000037">
    <property type="protein sequence ID" value="MST31326.1"/>
    <property type="molecule type" value="Genomic_DNA"/>
</dbReference>
<evidence type="ECO:0008006" key="3">
    <source>
        <dbReference type="Google" id="ProtNLM"/>
    </source>
</evidence>
<gene>
    <name evidence="1" type="ORF">GHK86_01090</name>
</gene>
<dbReference type="InterPro" id="IPR036890">
    <property type="entry name" value="HATPase_C_sf"/>
</dbReference>
<evidence type="ECO:0000313" key="2">
    <source>
        <dbReference type="Proteomes" id="UP000437736"/>
    </source>
</evidence>